<dbReference type="Proteomes" id="UP000729402">
    <property type="component" value="Unassembled WGS sequence"/>
</dbReference>
<dbReference type="PANTHER" id="PTHR34795">
    <property type="entry name" value="NEMATODE RESISTANCE PROTEIN-LIKE HSPRO1"/>
    <property type="match status" value="1"/>
</dbReference>
<evidence type="ECO:0000259" key="2">
    <source>
        <dbReference type="Pfam" id="PF07014"/>
    </source>
</evidence>
<dbReference type="OrthoDB" id="188455at2759"/>
<comment type="caution">
    <text evidence="3">The sequence shown here is derived from an EMBL/GenBank/DDBJ whole genome shotgun (WGS) entry which is preliminary data.</text>
</comment>
<name>A0A8J5W150_ZIZPA</name>
<dbReference type="AlphaFoldDB" id="A0A8J5W150"/>
<sequence length="278" mass="30359">MLQLELCLGALGLVGGMGFLMRLRPPLHFAQHHAASSSTFFLDPPRPTPSLQQLSMAIPCPTSFFSCRPPPFAAPIGAASLLPTLLLACFLGTADHPVLPPDGRRPHPTASVVPLPAPAWSRNGWRHPRYGRWRWRVSRTSYPRPSPQGVSRGSGAHQRCGSCSVAPLGRCSTSARGACSRASPHWKSPRPSRPRSCKPSRASCVFTLGLSEPNLSGKPVLEYDRIVKTHELHTLKAKVALEPKTGYHNRENESLFIILEGLEFWAPGYAKPHNFSSA</sequence>
<reference evidence="3" key="2">
    <citation type="submission" date="2021-02" db="EMBL/GenBank/DDBJ databases">
        <authorList>
            <person name="Kimball J.A."/>
            <person name="Haas M.W."/>
            <person name="Macchietto M."/>
            <person name="Kono T."/>
            <person name="Duquette J."/>
            <person name="Shao M."/>
        </authorList>
    </citation>
    <scope>NUCLEOTIDE SEQUENCE</scope>
    <source>
        <tissue evidence="3">Fresh leaf tissue</tissue>
    </source>
</reference>
<protein>
    <recommendedName>
        <fullName evidence="2">Hs1pro-1 C-terminal domain-containing protein</fullName>
    </recommendedName>
</protein>
<dbReference type="PANTHER" id="PTHR34795:SF1">
    <property type="entry name" value="NEMATODE RESISTANCE PROTEIN-LIKE HSPRO1"/>
    <property type="match status" value="1"/>
</dbReference>
<accession>A0A8J5W150</accession>
<dbReference type="Pfam" id="PF07014">
    <property type="entry name" value="Hs1pro-1_C"/>
    <property type="match status" value="1"/>
</dbReference>
<reference evidence="3" key="1">
    <citation type="journal article" date="2021" name="bioRxiv">
        <title>Whole Genome Assembly and Annotation of Northern Wild Rice, Zizania palustris L., Supports a Whole Genome Duplication in the Zizania Genus.</title>
        <authorList>
            <person name="Haas M."/>
            <person name="Kono T."/>
            <person name="Macchietto M."/>
            <person name="Millas R."/>
            <person name="McGilp L."/>
            <person name="Shao M."/>
            <person name="Duquette J."/>
            <person name="Hirsch C.N."/>
            <person name="Kimball J."/>
        </authorList>
    </citation>
    <scope>NUCLEOTIDE SEQUENCE</scope>
    <source>
        <tissue evidence="3">Fresh leaf tissue</tissue>
    </source>
</reference>
<feature type="region of interest" description="Disordered" evidence="1">
    <location>
        <begin position="175"/>
        <end position="198"/>
    </location>
</feature>
<feature type="domain" description="Hs1pro-1 C-terminal" evidence="2">
    <location>
        <begin position="203"/>
        <end position="266"/>
    </location>
</feature>
<feature type="compositionally biased region" description="Basic residues" evidence="1">
    <location>
        <begin position="187"/>
        <end position="198"/>
    </location>
</feature>
<gene>
    <name evidence="3" type="ORF">GUJ93_ZPchr0016g2615</name>
</gene>
<evidence type="ECO:0000256" key="1">
    <source>
        <dbReference type="SAM" id="MobiDB-lite"/>
    </source>
</evidence>
<dbReference type="InterPro" id="IPR009743">
    <property type="entry name" value="Hs1pro-1_C"/>
</dbReference>
<dbReference type="EMBL" id="JAAALK010000084">
    <property type="protein sequence ID" value="KAG8083656.1"/>
    <property type="molecule type" value="Genomic_DNA"/>
</dbReference>
<dbReference type="InterPro" id="IPR038759">
    <property type="entry name" value="HSPRO1/HSPRO2"/>
</dbReference>
<proteinExistence type="predicted"/>
<evidence type="ECO:0000313" key="3">
    <source>
        <dbReference type="EMBL" id="KAG8083656.1"/>
    </source>
</evidence>
<evidence type="ECO:0000313" key="4">
    <source>
        <dbReference type="Proteomes" id="UP000729402"/>
    </source>
</evidence>
<keyword evidence="4" id="KW-1185">Reference proteome</keyword>
<organism evidence="3 4">
    <name type="scientific">Zizania palustris</name>
    <name type="common">Northern wild rice</name>
    <dbReference type="NCBI Taxonomy" id="103762"/>
    <lineage>
        <taxon>Eukaryota</taxon>
        <taxon>Viridiplantae</taxon>
        <taxon>Streptophyta</taxon>
        <taxon>Embryophyta</taxon>
        <taxon>Tracheophyta</taxon>
        <taxon>Spermatophyta</taxon>
        <taxon>Magnoliopsida</taxon>
        <taxon>Liliopsida</taxon>
        <taxon>Poales</taxon>
        <taxon>Poaceae</taxon>
        <taxon>BOP clade</taxon>
        <taxon>Oryzoideae</taxon>
        <taxon>Oryzeae</taxon>
        <taxon>Zizaniinae</taxon>
        <taxon>Zizania</taxon>
    </lineage>
</organism>